<proteinExistence type="predicted"/>
<protein>
    <submittedName>
        <fullName evidence="1">Uncharacterized protein</fullName>
    </submittedName>
</protein>
<evidence type="ECO:0000313" key="2">
    <source>
        <dbReference type="Proteomes" id="UP000307217"/>
    </source>
</evidence>
<sequence length="59" mass="6970">MQFWWVSCILRDLIYDCLMFCVAGLIMSQIEKIIKNDHLITQGGDFRRFSVAPMLDWSN</sequence>
<dbReference type="AlphaFoldDB" id="A0A5S3VDZ7"/>
<name>A0A5S3VDZ7_9GAMM</name>
<evidence type="ECO:0000313" key="1">
    <source>
        <dbReference type="EMBL" id="TMO69948.1"/>
    </source>
</evidence>
<comment type="caution">
    <text evidence="1">The sequence shown here is derived from an EMBL/GenBank/DDBJ whole genome shotgun (WGS) entry which is preliminary data.</text>
</comment>
<organism evidence="1 2">
    <name type="scientific">Pseudoalteromonas aurantia</name>
    <dbReference type="NCBI Taxonomy" id="43654"/>
    <lineage>
        <taxon>Bacteria</taxon>
        <taxon>Pseudomonadati</taxon>
        <taxon>Pseudomonadota</taxon>
        <taxon>Gammaproteobacteria</taxon>
        <taxon>Alteromonadales</taxon>
        <taxon>Pseudoalteromonadaceae</taxon>
        <taxon>Pseudoalteromonas</taxon>
    </lineage>
</organism>
<dbReference type="EMBL" id="PNBX01000008">
    <property type="protein sequence ID" value="TMO69948.1"/>
    <property type="molecule type" value="Genomic_DNA"/>
</dbReference>
<reference evidence="1 2" key="1">
    <citation type="submission" date="2018-01" db="EMBL/GenBank/DDBJ databases">
        <authorList>
            <person name="Paulsen S."/>
            <person name="Gram L.K."/>
        </authorList>
    </citation>
    <scope>NUCLEOTIDE SEQUENCE [LARGE SCALE GENOMIC DNA]</scope>
    <source>
        <strain evidence="1 2">S3790</strain>
    </source>
</reference>
<reference evidence="2" key="2">
    <citation type="submission" date="2019-06" db="EMBL/GenBank/DDBJ databases">
        <title>Co-occurence of chitin degradation, pigmentation and bioactivity in marine Pseudoalteromonas.</title>
        <authorList>
            <person name="Sonnenschein E.C."/>
            <person name="Bech P.K."/>
        </authorList>
    </citation>
    <scope>NUCLEOTIDE SEQUENCE [LARGE SCALE GENOMIC DNA]</scope>
    <source>
        <strain evidence="2">S3790</strain>
    </source>
</reference>
<accession>A0A5S3VDZ7</accession>
<gene>
    <name evidence="1" type="ORF">CWC19_02845</name>
</gene>
<dbReference type="Proteomes" id="UP000307217">
    <property type="component" value="Unassembled WGS sequence"/>
</dbReference>